<comment type="caution">
    <text evidence="1">The sequence shown here is derived from an EMBL/GenBank/DDBJ whole genome shotgun (WGS) entry which is preliminary data.</text>
</comment>
<gene>
    <name evidence="1" type="ORF">GCM10010842_37180</name>
</gene>
<evidence type="ECO:0000313" key="1">
    <source>
        <dbReference type="EMBL" id="GGN46544.1"/>
    </source>
</evidence>
<reference evidence="2" key="1">
    <citation type="journal article" date="2019" name="Int. J. Syst. Evol. Microbiol.">
        <title>The Global Catalogue of Microorganisms (GCM) 10K type strain sequencing project: providing services to taxonomists for standard genome sequencing and annotation.</title>
        <authorList>
            <consortium name="The Broad Institute Genomics Platform"/>
            <consortium name="The Broad Institute Genome Sequencing Center for Infectious Disease"/>
            <person name="Wu L."/>
            <person name="Ma J."/>
        </authorList>
    </citation>
    <scope>NUCLEOTIDE SEQUENCE [LARGE SCALE GENOMIC DNA]</scope>
    <source>
        <strain evidence="2">JCM 16918</strain>
    </source>
</reference>
<keyword evidence="2" id="KW-1185">Reference proteome</keyword>
<evidence type="ECO:0000313" key="2">
    <source>
        <dbReference type="Proteomes" id="UP000645517"/>
    </source>
</evidence>
<accession>A0ABQ2JHF1</accession>
<organism evidence="1 2">
    <name type="scientific">Deinococcus daejeonensis</name>
    <dbReference type="NCBI Taxonomy" id="1007098"/>
    <lineage>
        <taxon>Bacteria</taxon>
        <taxon>Thermotogati</taxon>
        <taxon>Deinococcota</taxon>
        <taxon>Deinococci</taxon>
        <taxon>Deinococcales</taxon>
        <taxon>Deinococcaceae</taxon>
        <taxon>Deinococcus</taxon>
    </lineage>
</organism>
<name>A0ABQ2JHF1_9DEIO</name>
<dbReference type="EMBL" id="BMOR01000033">
    <property type="protein sequence ID" value="GGN46544.1"/>
    <property type="molecule type" value="Genomic_DNA"/>
</dbReference>
<sequence>MAHHLSRSQHEDGQDALDWQIREARAQMRYQAKGYSWVQARDLARQEVQEQRAAQQAAEDTLRLQRKHAWLRGAS</sequence>
<protein>
    <submittedName>
        <fullName evidence="1">Uncharacterized protein</fullName>
    </submittedName>
</protein>
<dbReference type="RefSeq" id="WP_189059363.1">
    <property type="nucleotide sequence ID" value="NZ_BMOR01000033.1"/>
</dbReference>
<proteinExistence type="predicted"/>
<dbReference type="Proteomes" id="UP000645517">
    <property type="component" value="Unassembled WGS sequence"/>
</dbReference>